<dbReference type="GO" id="GO:0005549">
    <property type="term" value="F:odorant binding"/>
    <property type="evidence" value="ECO:0007669"/>
    <property type="project" value="InterPro"/>
</dbReference>
<dbReference type="GO" id="GO:0005615">
    <property type="term" value="C:extracellular space"/>
    <property type="evidence" value="ECO:0007669"/>
    <property type="project" value="TreeGrafter"/>
</dbReference>
<reference evidence="3" key="1">
    <citation type="journal article" date="2016" name="Sci. Rep.">
        <title>Molecular characterization of firefly nuptial gifts: a multi-omics approach sheds light on postcopulatory sexual selection.</title>
        <authorList>
            <person name="Al-Wathiqui N."/>
            <person name="Fallon T.R."/>
            <person name="South A."/>
            <person name="Weng J.K."/>
            <person name="Lewis S.M."/>
        </authorList>
    </citation>
    <scope>NUCLEOTIDE SEQUENCE</scope>
</reference>
<protein>
    <submittedName>
        <fullName evidence="3">Uncharacterized protein</fullName>
    </submittedName>
</protein>
<evidence type="ECO:0000256" key="2">
    <source>
        <dbReference type="SAM" id="SignalP"/>
    </source>
</evidence>
<sequence length="132" mass="14857">MKLLVLILIGLAVVASKVSDDIIEKWENKISAFKDKCLKAHGADSEVIHSIIKHLKFADHDQGTKCFYKCIYLDLDVFDSNGHFSAEKFVKTMPWLAQESASKCATQTESEHDDKCEKSYQMAKCILNDLSA</sequence>
<name>A0A1Y1MBD0_PHOPY</name>
<evidence type="ECO:0000313" key="3">
    <source>
        <dbReference type="EMBL" id="JAV83132.1"/>
    </source>
</evidence>
<dbReference type="SUPFAM" id="SSF47565">
    <property type="entry name" value="Insect pheromone/odorant-binding proteins"/>
    <property type="match status" value="1"/>
</dbReference>
<dbReference type="InterPro" id="IPR006170">
    <property type="entry name" value="PBP/GOBP"/>
</dbReference>
<proteinExistence type="predicted"/>
<organism evidence="3">
    <name type="scientific">Photinus pyralis</name>
    <name type="common">Common eastern firefly</name>
    <name type="synonym">Lampyris pyralis</name>
    <dbReference type="NCBI Taxonomy" id="7054"/>
    <lineage>
        <taxon>Eukaryota</taxon>
        <taxon>Metazoa</taxon>
        <taxon>Ecdysozoa</taxon>
        <taxon>Arthropoda</taxon>
        <taxon>Hexapoda</taxon>
        <taxon>Insecta</taxon>
        <taxon>Pterygota</taxon>
        <taxon>Neoptera</taxon>
        <taxon>Endopterygota</taxon>
        <taxon>Coleoptera</taxon>
        <taxon>Polyphaga</taxon>
        <taxon>Elateriformia</taxon>
        <taxon>Elateroidea</taxon>
        <taxon>Lampyridae</taxon>
        <taxon>Lampyrinae</taxon>
        <taxon>Photinus</taxon>
    </lineage>
</organism>
<feature type="signal peptide" evidence="2">
    <location>
        <begin position="1"/>
        <end position="16"/>
    </location>
</feature>
<dbReference type="GO" id="GO:0007608">
    <property type="term" value="P:sensory perception of smell"/>
    <property type="evidence" value="ECO:0007669"/>
    <property type="project" value="TreeGrafter"/>
</dbReference>
<dbReference type="InterPro" id="IPR036728">
    <property type="entry name" value="PBP_GOBP_sf"/>
</dbReference>
<feature type="chain" id="PRO_5012282170" evidence="2">
    <location>
        <begin position="17"/>
        <end position="132"/>
    </location>
</feature>
<dbReference type="EMBL" id="GEZM01035670">
    <property type="protein sequence ID" value="JAV83132.1"/>
    <property type="molecule type" value="Transcribed_RNA"/>
</dbReference>
<keyword evidence="1 2" id="KW-0732">Signal</keyword>
<evidence type="ECO:0000256" key="1">
    <source>
        <dbReference type="ARBA" id="ARBA00022729"/>
    </source>
</evidence>
<dbReference type="AlphaFoldDB" id="A0A1Y1MBD0"/>
<dbReference type="CDD" id="cd23992">
    <property type="entry name" value="PBP_GOBP"/>
    <property type="match status" value="1"/>
</dbReference>
<dbReference type="PANTHER" id="PTHR11857">
    <property type="entry name" value="ODORANT BINDING PROTEIN-RELATED"/>
    <property type="match status" value="1"/>
</dbReference>
<dbReference type="Gene3D" id="1.10.238.20">
    <property type="entry name" value="Pheromone/general odorant binding protein domain"/>
    <property type="match status" value="1"/>
</dbReference>
<accession>A0A1Y1MBD0</accession>
<dbReference type="Pfam" id="PF01395">
    <property type="entry name" value="PBP_GOBP"/>
    <property type="match status" value="1"/>
</dbReference>
<dbReference type="SMART" id="SM00708">
    <property type="entry name" value="PhBP"/>
    <property type="match status" value="1"/>
</dbReference>